<feature type="non-terminal residue" evidence="2">
    <location>
        <position position="1"/>
    </location>
</feature>
<name>A0AA35SGY3_GEOBA</name>
<keyword evidence="3" id="KW-1185">Reference proteome</keyword>
<dbReference type="EMBL" id="CASHTH010002444">
    <property type="protein sequence ID" value="CAI8029910.1"/>
    <property type="molecule type" value="Genomic_DNA"/>
</dbReference>
<dbReference type="InterPro" id="IPR029526">
    <property type="entry name" value="PGBD"/>
</dbReference>
<evidence type="ECO:0000313" key="2">
    <source>
        <dbReference type="EMBL" id="CAI8029910.1"/>
    </source>
</evidence>
<dbReference type="PANTHER" id="PTHR46599:SF3">
    <property type="entry name" value="PIGGYBAC TRANSPOSABLE ELEMENT-DERIVED PROTEIN 4"/>
    <property type="match status" value="1"/>
</dbReference>
<dbReference type="PANTHER" id="PTHR46599">
    <property type="entry name" value="PIGGYBAC TRANSPOSABLE ELEMENT-DERIVED PROTEIN 4"/>
    <property type="match status" value="1"/>
</dbReference>
<accession>A0AA35SGY3</accession>
<evidence type="ECO:0000259" key="1">
    <source>
        <dbReference type="Pfam" id="PF13843"/>
    </source>
</evidence>
<protein>
    <submittedName>
        <fullName evidence="2">PiggyBac transposable element-derived protein 4</fullName>
    </submittedName>
</protein>
<reference evidence="2" key="1">
    <citation type="submission" date="2023-03" db="EMBL/GenBank/DDBJ databases">
        <authorList>
            <person name="Steffen K."/>
            <person name="Cardenas P."/>
        </authorList>
    </citation>
    <scope>NUCLEOTIDE SEQUENCE</scope>
</reference>
<proteinExistence type="predicted"/>
<dbReference type="AlphaFoldDB" id="A0AA35SGY3"/>
<feature type="domain" description="PiggyBac transposable element-derived protein" evidence="1">
    <location>
        <begin position="1"/>
        <end position="133"/>
    </location>
</feature>
<dbReference type="Proteomes" id="UP001174909">
    <property type="component" value="Unassembled WGS sequence"/>
</dbReference>
<gene>
    <name evidence="2" type="ORF">GBAR_LOCUS16977</name>
</gene>
<organism evidence="2 3">
    <name type="scientific">Geodia barretti</name>
    <name type="common">Barrett's horny sponge</name>
    <dbReference type="NCBI Taxonomy" id="519541"/>
    <lineage>
        <taxon>Eukaryota</taxon>
        <taxon>Metazoa</taxon>
        <taxon>Porifera</taxon>
        <taxon>Demospongiae</taxon>
        <taxon>Heteroscleromorpha</taxon>
        <taxon>Tetractinellida</taxon>
        <taxon>Astrophorina</taxon>
        <taxon>Geodiidae</taxon>
        <taxon>Geodia</taxon>
    </lineage>
</organism>
<dbReference type="Pfam" id="PF13843">
    <property type="entry name" value="DDE_Tnp_1_7"/>
    <property type="match status" value="1"/>
</dbReference>
<comment type="caution">
    <text evidence="2">The sequence shown here is derived from an EMBL/GenBank/DDBJ whole genome shotgun (WGS) entry which is preliminary data.</text>
</comment>
<sequence>MGLVNLPTIEDHWVTTWPYSSEACSKVLSRDRFSLIMKFLHLSDNSQYIPRGQPGHDPLYKIRPLLSPLLANFKAAYTLHRELSIDEAMVGFKGRLCFIQYLPKKPTKWGIKAYVLADSATGYVYSWRLYTGNLLLLI</sequence>
<evidence type="ECO:0000313" key="3">
    <source>
        <dbReference type="Proteomes" id="UP001174909"/>
    </source>
</evidence>